<feature type="transmembrane region" description="Helical" evidence="1">
    <location>
        <begin position="109"/>
        <end position="130"/>
    </location>
</feature>
<feature type="transmembrane region" description="Helical" evidence="1">
    <location>
        <begin position="289"/>
        <end position="312"/>
    </location>
</feature>
<dbReference type="Proteomes" id="UP001163882">
    <property type="component" value="Chromosome"/>
</dbReference>
<keyword evidence="1" id="KW-0812">Transmembrane</keyword>
<feature type="transmembrane region" description="Helical" evidence="1">
    <location>
        <begin position="80"/>
        <end position="97"/>
    </location>
</feature>
<feature type="transmembrane region" description="Helical" evidence="1">
    <location>
        <begin position="260"/>
        <end position="277"/>
    </location>
</feature>
<organism evidence="2 3">
    <name type="scientific">Pelagibacterium flavum</name>
    <dbReference type="NCBI Taxonomy" id="2984530"/>
    <lineage>
        <taxon>Bacteria</taxon>
        <taxon>Pseudomonadati</taxon>
        <taxon>Pseudomonadota</taxon>
        <taxon>Alphaproteobacteria</taxon>
        <taxon>Hyphomicrobiales</taxon>
        <taxon>Devosiaceae</taxon>
        <taxon>Pelagibacterium</taxon>
    </lineage>
</organism>
<evidence type="ECO:0000313" key="3">
    <source>
        <dbReference type="Proteomes" id="UP001163882"/>
    </source>
</evidence>
<dbReference type="RefSeq" id="WP_264224830.1">
    <property type="nucleotide sequence ID" value="NZ_CP107716.1"/>
</dbReference>
<dbReference type="EMBL" id="CP107716">
    <property type="protein sequence ID" value="UYQ71170.1"/>
    <property type="molecule type" value="Genomic_DNA"/>
</dbReference>
<gene>
    <name evidence="2" type="ORF">OF122_14085</name>
</gene>
<sequence length="407" mass="43907">MEWSDGGQTLFSQGGFAAVTPQAGYTRNSAFTLRDGDITYPPSMALLFFAFALASVLPLPFVIVAWGVPIPARWWHPHEAVFGLGSGLCSGFLLTALPHWLGTKRPGRLAVGLVLGAWCAGRAGALTWAYGFQTALIFGDTVVWTALASYAIWITHRSSRVRPRKVAWILAAVAVASLKAKLDILGDNHPAAALRWGEAALGLLVLVMLGRMLPSFTFEQLNKRDLSAVRRRTDSLDHFGLLTAAVCLVSWSFWPQSVPTQVLGGVATGLNLVRLMRLRGWRCGWDPNLTPFHIAMGFFTLGLCLIAAQGIVAEASPTHAMLAGSMTLSAIAVGARMLEGHLGIRAHKRLSMAVAFVLAGIVLRLFSPFHPPVLIWAAGTWMTGFGFLTLAVYLPAIARAMNLRAAR</sequence>
<proteinExistence type="predicted"/>
<accession>A0ABY6IKQ5</accession>
<feature type="transmembrane region" description="Helical" evidence="1">
    <location>
        <begin position="136"/>
        <end position="154"/>
    </location>
</feature>
<name>A0ABY6IKQ5_9HYPH</name>
<dbReference type="Pfam" id="PF05940">
    <property type="entry name" value="NnrS"/>
    <property type="match status" value="1"/>
</dbReference>
<reference evidence="2" key="1">
    <citation type="submission" date="2022-10" db="EMBL/GenBank/DDBJ databases">
        <title>YIM 151497 complete genome.</title>
        <authorList>
            <person name="Chen X."/>
        </authorList>
    </citation>
    <scope>NUCLEOTIDE SEQUENCE</scope>
    <source>
        <strain evidence="2">YIM 151497</strain>
    </source>
</reference>
<feature type="transmembrane region" description="Helical" evidence="1">
    <location>
        <begin position="350"/>
        <end position="367"/>
    </location>
</feature>
<keyword evidence="1" id="KW-0472">Membrane</keyword>
<feature type="transmembrane region" description="Helical" evidence="1">
    <location>
        <begin position="44"/>
        <end position="68"/>
    </location>
</feature>
<dbReference type="InterPro" id="IPR010266">
    <property type="entry name" value="NnrS"/>
</dbReference>
<feature type="transmembrane region" description="Helical" evidence="1">
    <location>
        <begin position="373"/>
        <end position="394"/>
    </location>
</feature>
<keyword evidence="3" id="KW-1185">Reference proteome</keyword>
<evidence type="ECO:0000313" key="2">
    <source>
        <dbReference type="EMBL" id="UYQ71170.1"/>
    </source>
</evidence>
<keyword evidence="1" id="KW-1133">Transmembrane helix</keyword>
<feature type="transmembrane region" description="Helical" evidence="1">
    <location>
        <begin position="235"/>
        <end position="254"/>
    </location>
</feature>
<evidence type="ECO:0000256" key="1">
    <source>
        <dbReference type="SAM" id="Phobius"/>
    </source>
</evidence>
<feature type="transmembrane region" description="Helical" evidence="1">
    <location>
        <begin position="166"/>
        <end position="182"/>
    </location>
</feature>
<feature type="transmembrane region" description="Helical" evidence="1">
    <location>
        <begin position="194"/>
        <end position="214"/>
    </location>
</feature>
<feature type="transmembrane region" description="Helical" evidence="1">
    <location>
        <begin position="318"/>
        <end position="338"/>
    </location>
</feature>
<protein>
    <submittedName>
        <fullName evidence="2">NnrS family protein</fullName>
    </submittedName>
</protein>